<dbReference type="AlphaFoldDB" id="A0A840I401"/>
<evidence type="ECO:0008006" key="3">
    <source>
        <dbReference type="Google" id="ProtNLM"/>
    </source>
</evidence>
<dbReference type="Gene3D" id="3.40.50.300">
    <property type="entry name" value="P-loop containing nucleotide triphosphate hydrolases"/>
    <property type="match status" value="1"/>
</dbReference>
<dbReference type="Proteomes" id="UP000563524">
    <property type="component" value="Unassembled WGS sequence"/>
</dbReference>
<name>A0A840I401_9PROT</name>
<organism evidence="1 2">
    <name type="scientific">Parvularcula dongshanensis</name>
    <dbReference type="NCBI Taxonomy" id="1173995"/>
    <lineage>
        <taxon>Bacteria</taxon>
        <taxon>Pseudomonadati</taxon>
        <taxon>Pseudomonadota</taxon>
        <taxon>Alphaproteobacteria</taxon>
        <taxon>Parvularculales</taxon>
        <taxon>Parvularculaceae</taxon>
        <taxon>Parvularcula</taxon>
    </lineage>
</organism>
<reference evidence="1 2" key="1">
    <citation type="submission" date="2020-08" db="EMBL/GenBank/DDBJ databases">
        <title>Genomic Encyclopedia of Type Strains, Phase IV (KMG-IV): sequencing the most valuable type-strain genomes for metagenomic binning, comparative biology and taxonomic classification.</title>
        <authorList>
            <person name="Goeker M."/>
        </authorList>
    </citation>
    <scope>NUCLEOTIDE SEQUENCE [LARGE SCALE GENOMIC DNA]</scope>
    <source>
        <strain evidence="1 2">DSM 102850</strain>
    </source>
</reference>
<protein>
    <recommendedName>
        <fullName evidence="3">Sulfotransferase</fullName>
    </recommendedName>
</protein>
<dbReference type="Pfam" id="PF13469">
    <property type="entry name" value="Sulfotransfer_3"/>
    <property type="match status" value="1"/>
</dbReference>
<dbReference type="InterPro" id="IPR051135">
    <property type="entry name" value="Gal/GlcNAc/GalNAc_ST"/>
</dbReference>
<evidence type="ECO:0000313" key="1">
    <source>
        <dbReference type="EMBL" id="MBB4658924.1"/>
    </source>
</evidence>
<dbReference type="InterPro" id="IPR027417">
    <property type="entry name" value="P-loop_NTPase"/>
</dbReference>
<dbReference type="GO" id="GO:0006044">
    <property type="term" value="P:N-acetylglucosamine metabolic process"/>
    <property type="evidence" value="ECO:0007669"/>
    <property type="project" value="TreeGrafter"/>
</dbReference>
<keyword evidence="2" id="KW-1185">Reference proteome</keyword>
<dbReference type="PANTHER" id="PTHR10704:SF44">
    <property type="entry name" value="LD35051P-RELATED"/>
    <property type="match status" value="1"/>
</dbReference>
<gene>
    <name evidence="1" type="ORF">GGQ59_001438</name>
</gene>
<dbReference type="PANTHER" id="PTHR10704">
    <property type="entry name" value="CARBOHYDRATE SULFOTRANSFERASE"/>
    <property type="match status" value="1"/>
</dbReference>
<dbReference type="EMBL" id="JACHOB010000002">
    <property type="protein sequence ID" value="MBB4658924.1"/>
    <property type="molecule type" value="Genomic_DNA"/>
</dbReference>
<dbReference type="SUPFAM" id="SSF52540">
    <property type="entry name" value="P-loop containing nucleoside triphosphate hydrolases"/>
    <property type="match status" value="1"/>
</dbReference>
<accession>A0A840I401</accession>
<proteinExistence type="predicted"/>
<evidence type="ECO:0000313" key="2">
    <source>
        <dbReference type="Proteomes" id="UP000563524"/>
    </source>
</evidence>
<comment type="caution">
    <text evidence="1">The sequence shown here is derived from an EMBL/GenBank/DDBJ whole genome shotgun (WGS) entry which is preliminary data.</text>
</comment>
<sequence>MTPDYGPRLLILCGALRSGTTLLRLMLGQHPQLLGRGESDFLFDGISPQALRTGGTPDEQAAFAHNLATARSTKLQGVTPPGPGPIRQMMEAVLAQEMPQDGLLLLTLHRHFDIAAHAFPNARFVHLVRDPRDVALSSMRMGWAGNAYHGVGVWLQAEQDWQKAKSHLDAGNGTYAELTFEDLTSAPESALRSVLQKVDLPFHEAVLTPPGSSTYSAPKANRIKTWQNELSPQEAAEINWRLREIPDDERYDRKTTLKPSPLRALQLGLESKIGRQRFAIDRYGLPLWTAEHVARRLRLPNHARLMDRIEAINIKLLK</sequence>
<dbReference type="GO" id="GO:0006790">
    <property type="term" value="P:sulfur compound metabolic process"/>
    <property type="evidence" value="ECO:0007669"/>
    <property type="project" value="TreeGrafter"/>
</dbReference>
<dbReference type="GO" id="GO:0001517">
    <property type="term" value="F:N-acetylglucosamine 6-O-sulfotransferase activity"/>
    <property type="evidence" value="ECO:0007669"/>
    <property type="project" value="TreeGrafter"/>
</dbReference>
<dbReference type="RefSeq" id="WP_183817094.1">
    <property type="nucleotide sequence ID" value="NZ_JACHOB010000002.1"/>
</dbReference>